<dbReference type="EMBL" id="JAGQLL010000034">
    <property type="protein sequence ID" value="MCA9380167.1"/>
    <property type="molecule type" value="Genomic_DNA"/>
</dbReference>
<dbReference type="PANTHER" id="PTHR20982">
    <property type="entry name" value="RIBOSOME RECYCLING FACTOR"/>
    <property type="match status" value="1"/>
</dbReference>
<dbReference type="AlphaFoldDB" id="A0A955I7S9"/>
<feature type="domain" description="Ribosome recycling factor" evidence="5">
    <location>
        <begin position="19"/>
        <end position="182"/>
    </location>
</feature>
<evidence type="ECO:0000256" key="3">
    <source>
        <dbReference type="HAMAP-Rule" id="MF_00040"/>
    </source>
</evidence>
<comment type="caution">
    <text evidence="6">The sequence shown here is derived from an EMBL/GenBank/DDBJ whole genome shotgun (WGS) entry which is preliminary data.</text>
</comment>
<evidence type="ECO:0000259" key="5">
    <source>
        <dbReference type="Pfam" id="PF01765"/>
    </source>
</evidence>
<accession>A0A955I7S9</accession>
<evidence type="ECO:0000256" key="2">
    <source>
        <dbReference type="ARBA" id="ARBA00022917"/>
    </source>
</evidence>
<name>A0A955I7S9_9BACT</name>
<sequence length="184" mass="21115">MRITIEQAEQKFSEIADHLQKELASIRAGRANPKLVEDIEAVVYGQKMQIKQLANITVADPTLLIIQPWDKNALPEIEKAVEQAEIGINPISDSETLRLPIPALTEERRLEYVKIMKQKVEEARITVRQVRKDVLVGLDAMKKEKTITEDDYTAKEKQLQKDVDKWNEKLEKIAEDKESELLTV</sequence>
<proteinExistence type="inferred from homology"/>
<dbReference type="Proteomes" id="UP000745577">
    <property type="component" value="Unassembled WGS sequence"/>
</dbReference>
<dbReference type="PANTHER" id="PTHR20982:SF3">
    <property type="entry name" value="MITOCHONDRIAL RIBOSOME RECYCLING FACTOR PSEUDO 1"/>
    <property type="match status" value="1"/>
</dbReference>
<dbReference type="InterPro" id="IPR002661">
    <property type="entry name" value="Ribosome_recyc_fac"/>
</dbReference>
<reference evidence="6" key="1">
    <citation type="submission" date="2020-04" db="EMBL/GenBank/DDBJ databases">
        <authorList>
            <person name="Zhang T."/>
        </authorList>
    </citation>
    <scope>NUCLEOTIDE SEQUENCE</scope>
    <source>
        <strain evidence="6">HKST-UBA15</strain>
    </source>
</reference>
<evidence type="ECO:0000256" key="1">
    <source>
        <dbReference type="ARBA" id="ARBA00005912"/>
    </source>
</evidence>
<comment type="similarity">
    <text evidence="1 3">Belongs to the RRF family.</text>
</comment>
<dbReference type="GO" id="GO:0006415">
    <property type="term" value="P:translational termination"/>
    <property type="evidence" value="ECO:0007669"/>
    <property type="project" value="UniProtKB-UniRule"/>
</dbReference>
<keyword evidence="4" id="KW-0175">Coiled coil</keyword>
<dbReference type="Pfam" id="PF01765">
    <property type="entry name" value="RRF"/>
    <property type="match status" value="1"/>
</dbReference>
<dbReference type="Gene3D" id="3.30.1360.40">
    <property type="match status" value="1"/>
</dbReference>
<dbReference type="NCBIfam" id="TIGR00496">
    <property type="entry name" value="frr"/>
    <property type="match status" value="1"/>
</dbReference>
<dbReference type="GO" id="GO:0043023">
    <property type="term" value="F:ribosomal large subunit binding"/>
    <property type="evidence" value="ECO:0007669"/>
    <property type="project" value="TreeGrafter"/>
</dbReference>
<reference evidence="6" key="2">
    <citation type="journal article" date="2021" name="Microbiome">
        <title>Successional dynamics and alternative stable states in a saline activated sludge microbial community over 9 years.</title>
        <authorList>
            <person name="Wang Y."/>
            <person name="Ye J."/>
            <person name="Ju F."/>
            <person name="Liu L."/>
            <person name="Boyd J.A."/>
            <person name="Deng Y."/>
            <person name="Parks D.H."/>
            <person name="Jiang X."/>
            <person name="Yin X."/>
            <person name="Woodcroft B.J."/>
            <person name="Tyson G.W."/>
            <person name="Hugenholtz P."/>
            <person name="Polz M.F."/>
            <person name="Zhang T."/>
        </authorList>
    </citation>
    <scope>NUCLEOTIDE SEQUENCE</scope>
    <source>
        <strain evidence="6">HKST-UBA15</strain>
    </source>
</reference>
<evidence type="ECO:0000313" key="6">
    <source>
        <dbReference type="EMBL" id="MCA9380167.1"/>
    </source>
</evidence>
<dbReference type="HAMAP" id="MF_00040">
    <property type="entry name" value="RRF"/>
    <property type="match status" value="1"/>
</dbReference>
<dbReference type="Gene3D" id="1.10.132.20">
    <property type="entry name" value="Ribosome-recycling factor"/>
    <property type="match status" value="1"/>
</dbReference>
<keyword evidence="3" id="KW-0963">Cytoplasm</keyword>
<gene>
    <name evidence="3 6" type="primary">frr</name>
    <name evidence="6" type="ORF">KC675_03230</name>
</gene>
<dbReference type="GO" id="GO:0005737">
    <property type="term" value="C:cytoplasm"/>
    <property type="evidence" value="ECO:0007669"/>
    <property type="project" value="UniProtKB-SubCell"/>
</dbReference>
<organism evidence="6 7">
    <name type="scientific">Candidatus Dojkabacteria bacterium</name>
    <dbReference type="NCBI Taxonomy" id="2099670"/>
    <lineage>
        <taxon>Bacteria</taxon>
        <taxon>Candidatus Dojkabacteria</taxon>
    </lineage>
</organism>
<dbReference type="InterPro" id="IPR036191">
    <property type="entry name" value="RRF_sf"/>
</dbReference>
<feature type="coiled-coil region" evidence="4">
    <location>
        <begin position="113"/>
        <end position="176"/>
    </location>
</feature>
<protein>
    <recommendedName>
        <fullName evidence="3">Ribosome-recycling factor</fullName>
        <shortName evidence="3">RRF</shortName>
    </recommendedName>
    <alternativeName>
        <fullName evidence="3">Ribosome-releasing factor</fullName>
    </alternativeName>
</protein>
<dbReference type="InterPro" id="IPR023584">
    <property type="entry name" value="Ribosome_recyc_fac_dom"/>
</dbReference>
<comment type="subcellular location">
    <subcellularLocation>
        <location evidence="3">Cytoplasm</location>
    </subcellularLocation>
</comment>
<keyword evidence="2 3" id="KW-0648">Protein biosynthesis</keyword>
<evidence type="ECO:0000313" key="7">
    <source>
        <dbReference type="Proteomes" id="UP000745577"/>
    </source>
</evidence>
<comment type="function">
    <text evidence="3">Responsible for the release of ribosomes from messenger RNA at the termination of protein biosynthesis. May increase the efficiency of translation by recycling ribosomes from one round of translation to another.</text>
</comment>
<dbReference type="FunFam" id="3.30.1360.40:FF:000001">
    <property type="entry name" value="Ribosome-recycling factor"/>
    <property type="match status" value="1"/>
</dbReference>
<evidence type="ECO:0000256" key="4">
    <source>
        <dbReference type="SAM" id="Coils"/>
    </source>
</evidence>
<dbReference type="SUPFAM" id="SSF55194">
    <property type="entry name" value="Ribosome recycling factor, RRF"/>
    <property type="match status" value="1"/>
</dbReference>